<evidence type="ECO:0000256" key="10">
    <source>
        <dbReference type="ARBA" id="ARBA00023065"/>
    </source>
</evidence>
<keyword evidence="9" id="KW-0560">Oxidoreductase</keyword>
<evidence type="ECO:0000256" key="4">
    <source>
        <dbReference type="ARBA" id="ARBA00022448"/>
    </source>
</evidence>
<comment type="catalytic activity">
    <reaction evidence="13">
        <text>2 a Fe(II)-siderophore + NADP(+) + H(+) = 2 a Fe(III)-siderophore + NADPH</text>
        <dbReference type="Rhea" id="RHEA:28795"/>
        <dbReference type="Rhea" id="RHEA-COMP:11342"/>
        <dbReference type="Rhea" id="RHEA-COMP:11344"/>
        <dbReference type="ChEBI" id="CHEBI:15378"/>
        <dbReference type="ChEBI" id="CHEBI:29033"/>
        <dbReference type="ChEBI" id="CHEBI:29034"/>
        <dbReference type="ChEBI" id="CHEBI:57783"/>
        <dbReference type="ChEBI" id="CHEBI:58349"/>
        <dbReference type="EC" id="1.16.1.9"/>
    </reaction>
</comment>
<feature type="domain" description="FAD-binding FR-type" evidence="15">
    <location>
        <begin position="261"/>
        <end position="381"/>
    </location>
</feature>
<dbReference type="InterPro" id="IPR013130">
    <property type="entry name" value="Fe3_Rdtase_TM_dom"/>
</dbReference>
<feature type="transmembrane region" description="Helical" evidence="14">
    <location>
        <begin position="110"/>
        <end position="130"/>
    </location>
</feature>
<keyword evidence="7" id="KW-0249">Electron transport</keyword>
<evidence type="ECO:0000256" key="14">
    <source>
        <dbReference type="SAM" id="Phobius"/>
    </source>
</evidence>
<dbReference type="SUPFAM" id="SSF63380">
    <property type="entry name" value="Riboflavin synthase domain-like"/>
    <property type="match status" value="1"/>
</dbReference>
<dbReference type="InterPro" id="IPR051410">
    <property type="entry name" value="Ferric/Cupric_Reductase"/>
</dbReference>
<dbReference type="GO" id="GO:0052851">
    <property type="term" value="F:ferric-chelate reductase (NADPH) activity"/>
    <property type="evidence" value="ECO:0007669"/>
    <property type="project" value="UniProtKB-EC"/>
</dbReference>
<name>A0A5M3N2N7_CONPW</name>
<evidence type="ECO:0000256" key="6">
    <source>
        <dbReference type="ARBA" id="ARBA00022692"/>
    </source>
</evidence>
<dbReference type="Gene3D" id="3.40.50.80">
    <property type="entry name" value="Nucleotide-binding domain of ferredoxin-NADP reductase (FNR) module"/>
    <property type="match status" value="1"/>
</dbReference>
<dbReference type="PANTHER" id="PTHR32361">
    <property type="entry name" value="FERRIC/CUPRIC REDUCTASE TRANSMEMBRANE COMPONENT"/>
    <property type="match status" value="1"/>
</dbReference>
<keyword evidence="8 14" id="KW-1133">Transmembrane helix</keyword>
<evidence type="ECO:0000256" key="5">
    <source>
        <dbReference type="ARBA" id="ARBA00022475"/>
    </source>
</evidence>
<dbReference type="KEGG" id="cput:CONPUDRAFT_135309"/>
<sequence length="573" mass="63144">MAQETSATDRQLSSSRTNLYPLELWWSVAIFMFVVGTFNWGSYIHARLSRSRHHRTIDIERGPSPPTRAHPLWRYPLAVLNVFRVVAYRWTLSFGGSYSLSVAEMFVTAAYVALVFTYAFINCTSPIFLLRNIPQLNYMHRVIGRTVFALLWVHGGSELYRCLQTFPEDLASDWLRLGLVAQVALTILVIVSIRPIRARFYEFFSLTHTVMVFIFVLGGYYHAKPLHGAYWIWSAFVFWGLDRFIRLVRLIAFNYSYFGVKSGFGSTNATTELISDNLVRLRIKRPPHFHWTPGQTAYLVMPSVSTLPFESHPFTIASVDSECFVSAPGEKSEDEEGAMWGDVVFLINVHKGFTKRLGKVAAAKGEVRVFVDGPYGSTPEIGCYDTCVLVAGGTGVAHTLPVLLGIVEAARNNTSRCTRVSFIWAVRDPNHIEPVEHALARAIKLAPPGLAVAIRIHVTGASAPSTAVTSRTISITDDASAATAAALTSNPVQEKSALAALDAVRVEYGRPDLQTLLSEETSATDERIFVDVCGSDALTRATKKALCFPVSGPSSVVSGGPSVTLRVDSFGYA</sequence>
<comment type="similarity">
    <text evidence="2">Belongs to the ferric reductase (FRE) family.</text>
</comment>
<reference evidence="17" key="1">
    <citation type="journal article" date="2012" name="Science">
        <title>The Paleozoic origin of enzymatic lignin decomposition reconstructed from 31 fungal genomes.</title>
        <authorList>
            <person name="Floudas D."/>
            <person name="Binder M."/>
            <person name="Riley R."/>
            <person name="Barry K."/>
            <person name="Blanchette R.A."/>
            <person name="Henrissat B."/>
            <person name="Martinez A.T."/>
            <person name="Otillar R."/>
            <person name="Spatafora J.W."/>
            <person name="Yadav J.S."/>
            <person name="Aerts A."/>
            <person name="Benoit I."/>
            <person name="Boyd A."/>
            <person name="Carlson A."/>
            <person name="Copeland A."/>
            <person name="Coutinho P.M."/>
            <person name="de Vries R.P."/>
            <person name="Ferreira P."/>
            <person name="Findley K."/>
            <person name="Foster B."/>
            <person name="Gaskell J."/>
            <person name="Glotzer D."/>
            <person name="Gorecki P."/>
            <person name="Heitman J."/>
            <person name="Hesse C."/>
            <person name="Hori C."/>
            <person name="Igarashi K."/>
            <person name="Jurgens J.A."/>
            <person name="Kallen N."/>
            <person name="Kersten P."/>
            <person name="Kohler A."/>
            <person name="Kuees U."/>
            <person name="Kumar T.K.A."/>
            <person name="Kuo A."/>
            <person name="LaButti K."/>
            <person name="Larrondo L.F."/>
            <person name="Lindquist E."/>
            <person name="Ling A."/>
            <person name="Lombard V."/>
            <person name="Lucas S."/>
            <person name="Lundell T."/>
            <person name="Martin R."/>
            <person name="McLaughlin D.J."/>
            <person name="Morgenstern I."/>
            <person name="Morin E."/>
            <person name="Murat C."/>
            <person name="Nagy L.G."/>
            <person name="Nolan M."/>
            <person name="Ohm R.A."/>
            <person name="Patyshakuliyeva A."/>
            <person name="Rokas A."/>
            <person name="Ruiz-Duenas F.J."/>
            <person name="Sabat G."/>
            <person name="Salamov A."/>
            <person name="Samejima M."/>
            <person name="Schmutz J."/>
            <person name="Slot J.C."/>
            <person name="St John F."/>
            <person name="Stenlid J."/>
            <person name="Sun H."/>
            <person name="Sun S."/>
            <person name="Syed K."/>
            <person name="Tsang A."/>
            <person name="Wiebenga A."/>
            <person name="Young D."/>
            <person name="Pisabarro A."/>
            <person name="Eastwood D.C."/>
            <person name="Martin F."/>
            <person name="Cullen D."/>
            <person name="Grigoriev I.V."/>
            <person name="Hibbett D.S."/>
        </authorList>
    </citation>
    <scope>NUCLEOTIDE SEQUENCE [LARGE SCALE GENOMIC DNA]</scope>
    <source>
        <strain evidence="17">RWD-64-598 SS2</strain>
    </source>
</reference>
<dbReference type="AlphaFoldDB" id="A0A5M3N2N7"/>
<keyword evidence="17" id="KW-1185">Reference proteome</keyword>
<dbReference type="GO" id="GO:0006826">
    <property type="term" value="P:iron ion transport"/>
    <property type="evidence" value="ECO:0007669"/>
    <property type="project" value="TreeGrafter"/>
</dbReference>
<dbReference type="SFLD" id="SFLDS00052">
    <property type="entry name" value="Ferric_Reductase_Domain"/>
    <property type="match status" value="1"/>
</dbReference>
<proteinExistence type="inferred from homology"/>
<evidence type="ECO:0000256" key="11">
    <source>
        <dbReference type="ARBA" id="ARBA00023136"/>
    </source>
</evidence>
<keyword evidence="4" id="KW-0813">Transport</keyword>
<evidence type="ECO:0000256" key="3">
    <source>
        <dbReference type="ARBA" id="ARBA00012668"/>
    </source>
</evidence>
<dbReference type="EC" id="1.16.1.9" evidence="3"/>
<dbReference type="InterPro" id="IPR017927">
    <property type="entry name" value="FAD-bd_FR_type"/>
</dbReference>
<dbReference type="EMBL" id="JH711574">
    <property type="protein sequence ID" value="EIW85649.1"/>
    <property type="molecule type" value="Genomic_DNA"/>
</dbReference>
<dbReference type="CDD" id="cd06186">
    <property type="entry name" value="NOX_Duox_like_FAD_NADP"/>
    <property type="match status" value="1"/>
</dbReference>
<keyword evidence="12" id="KW-0325">Glycoprotein</keyword>
<dbReference type="InterPro" id="IPR000778">
    <property type="entry name" value="Cyt_b245_heavy_chain"/>
</dbReference>
<dbReference type="GO" id="GO:0015677">
    <property type="term" value="P:copper ion import"/>
    <property type="evidence" value="ECO:0007669"/>
    <property type="project" value="TreeGrafter"/>
</dbReference>
<evidence type="ECO:0000259" key="15">
    <source>
        <dbReference type="PROSITE" id="PS51384"/>
    </source>
</evidence>
<dbReference type="RefSeq" id="XP_007765072.1">
    <property type="nucleotide sequence ID" value="XM_007766882.1"/>
</dbReference>
<accession>A0A5M3N2N7</accession>
<dbReference type="InterPro" id="IPR013121">
    <property type="entry name" value="Fe_red_NAD-bd_6"/>
</dbReference>
<feature type="transmembrane region" description="Helical" evidence="14">
    <location>
        <begin position="24"/>
        <end position="46"/>
    </location>
</feature>
<dbReference type="GO" id="GO:0005886">
    <property type="term" value="C:plasma membrane"/>
    <property type="evidence" value="ECO:0007669"/>
    <property type="project" value="UniProtKB-SubCell"/>
</dbReference>
<dbReference type="SFLD" id="SFLDG01168">
    <property type="entry name" value="Ferric_reductase_subgroup_(FRE"/>
    <property type="match status" value="1"/>
</dbReference>
<feature type="transmembrane region" description="Helical" evidence="14">
    <location>
        <begin position="174"/>
        <end position="193"/>
    </location>
</feature>
<feature type="transmembrane region" description="Helical" evidence="14">
    <location>
        <begin position="200"/>
        <end position="222"/>
    </location>
</feature>
<dbReference type="SUPFAM" id="SSF52343">
    <property type="entry name" value="Ferredoxin reductase-like, C-terminal NADP-linked domain"/>
    <property type="match status" value="1"/>
</dbReference>
<keyword evidence="5" id="KW-1003">Cell membrane</keyword>
<comment type="subcellular location">
    <subcellularLocation>
        <location evidence="1">Cell membrane</location>
        <topology evidence="1">Multi-pass membrane protein</topology>
    </subcellularLocation>
</comment>
<evidence type="ECO:0000256" key="8">
    <source>
        <dbReference type="ARBA" id="ARBA00022989"/>
    </source>
</evidence>
<dbReference type="Pfam" id="PF08030">
    <property type="entry name" value="NAD_binding_6"/>
    <property type="match status" value="1"/>
</dbReference>
<evidence type="ECO:0000256" key="7">
    <source>
        <dbReference type="ARBA" id="ARBA00022982"/>
    </source>
</evidence>
<keyword evidence="6 14" id="KW-0812">Transmembrane</keyword>
<evidence type="ECO:0000256" key="9">
    <source>
        <dbReference type="ARBA" id="ARBA00023002"/>
    </source>
</evidence>
<gene>
    <name evidence="16" type="ORF">CONPUDRAFT_135309</name>
</gene>
<comment type="caution">
    <text evidence="16">The sequence shown here is derived from an EMBL/GenBank/DDBJ whole genome shotgun (WGS) entry which is preliminary data.</text>
</comment>
<feature type="transmembrane region" description="Helical" evidence="14">
    <location>
        <begin position="142"/>
        <end position="162"/>
    </location>
</feature>
<dbReference type="PROSITE" id="PS51384">
    <property type="entry name" value="FAD_FR"/>
    <property type="match status" value="1"/>
</dbReference>
<dbReference type="GO" id="GO:0006879">
    <property type="term" value="P:intracellular iron ion homeostasis"/>
    <property type="evidence" value="ECO:0007669"/>
    <property type="project" value="TreeGrafter"/>
</dbReference>
<evidence type="ECO:0000256" key="12">
    <source>
        <dbReference type="ARBA" id="ARBA00023180"/>
    </source>
</evidence>
<dbReference type="InterPro" id="IPR017938">
    <property type="entry name" value="Riboflavin_synthase-like_b-brl"/>
</dbReference>
<evidence type="ECO:0000313" key="17">
    <source>
        <dbReference type="Proteomes" id="UP000053558"/>
    </source>
</evidence>
<evidence type="ECO:0000313" key="16">
    <source>
        <dbReference type="EMBL" id="EIW85649.1"/>
    </source>
</evidence>
<dbReference type="InterPro" id="IPR013112">
    <property type="entry name" value="FAD-bd_8"/>
</dbReference>
<keyword evidence="10" id="KW-0406">Ion transport</keyword>
<evidence type="ECO:0000256" key="1">
    <source>
        <dbReference type="ARBA" id="ARBA00004651"/>
    </source>
</evidence>
<evidence type="ECO:0000256" key="13">
    <source>
        <dbReference type="ARBA" id="ARBA00048483"/>
    </source>
</evidence>
<evidence type="ECO:0000256" key="2">
    <source>
        <dbReference type="ARBA" id="ARBA00006278"/>
    </source>
</evidence>
<dbReference type="OrthoDB" id="4494341at2759"/>
<organism evidence="16 17">
    <name type="scientific">Coniophora puteana (strain RWD-64-598)</name>
    <name type="common">Brown rot fungus</name>
    <dbReference type="NCBI Taxonomy" id="741705"/>
    <lineage>
        <taxon>Eukaryota</taxon>
        <taxon>Fungi</taxon>
        <taxon>Dikarya</taxon>
        <taxon>Basidiomycota</taxon>
        <taxon>Agaricomycotina</taxon>
        <taxon>Agaricomycetes</taxon>
        <taxon>Agaricomycetidae</taxon>
        <taxon>Boletales</taxon>
        <taxon>Coniophorineae</taxon>
        <taxon>Coniophoraceae</taxon>
        <taxon>Coniophora</taxon>
    </lineage>
</organism>
<dbReference type="PRINTS" id="PR00466">
    <property type="entry name" value="GP91PHOX"/>
</dbReference>
<dbReference type="Pfam" id="PF08022">
    <property type="entry name" value="FAD_binding_8"/>
    <property type="match status" value="1"/>
</dbReference>
<dbReference type="InterPro" id="IPR039261">
    <property type="entry name" value="FNR_nucleotide-bd"/>
</dbReference>
<dbReference type="GeneID" id="19200739"/>
<dbReference type="OMA" id="NNETQRY"/>
<dbReference type="PANTHER" id="PTHR32361:SF9">
    <property type="entry name" value="FERRIC REDUCTASE TRANSMEMBRANE COMPONENT 3-RELATED"/>
    <property type="match status" value="1"/>
</dbReference>
<dbReference type="Proteomes" id="UP000053558">
    <property type="component" value="Unassembled WGS sequence"/>
</dbReference>
<protein>
    <recommendedName>
        <fullName evidence="3">ferric-chelate reductase (NADPH)</fullName>
        <ecNumber evidence="3">1.16.1.9</ecNumber>
    </recommendedName>
</protein>
<dbReference type="Pfam" id="PF01794">
    <property type="entry name" value="Ferric_reduct"/>
    <property type="match status" value="1"/>
</dbReference>
<keyword evidence="11 14" id="KW-0472">Membrane</keyword>
<feature type="transmembrane region" description="Helical" evidence="14">
    <location>
        <begin position="72"/>
        <end position="90"/>
    </location>
</feature>